<feature type="domain" description="Glycosyl hydrolase family 36 C-terminal" evidence="1">
    <location>
        <begin position="2"/>
        <end position="58"/>
    </location>
</feature>
<protein>
    <submittedName>
        <fullName evidence="2">GH36 C-terminal domain-containing protein</fullName>
    </submittedName>
</protein>
<dbReference type="Pfam" id="PF16874">
    <property type="entry name" value="Glyco_hydro_36C"/>
    <property type="match status" value="1"/>
</dbReference>
<dbReference type="Gene3D" id="2.60.40.1180">
    <property type="entry name" value="Golgi alpha-mannosidase II"/>
    <property type="match status" value="1"/>
</dbReference>
<dbReference type="InterPro" id="IPR031705">
    <property type="entry name" value="Glyco_hydro_36_C"/>
</dbReference>
<reference evidence="2" key="1">
    <citation type="submission" date="2022-06" db="EMBL/GenBank/DDBJ databases">
        <title>Draft genome sequence of Streptomyces sp. RB6PN25 isolated from peat swamp forest in Thailand.</title>
        <authorList>
            <person name="Duangmal K."/>
            <person name="Klaysubun C."/>
        </authorList>
    </citation>
    <scope>NUCLEOTIDE SEQUENCE</scope>
    <source>
        <strain evidence="2">RB6PN25</strain>
    </source>
</reference>
<evidence type="ECO:0000259" key="1">
    <source>
        <dbReference type="Pfam" id="PF16874"/>
    </source>
</evidence>
<evidence type="ECO:0000313" key="2">
    <source>
        <dbReference type="EMBL" id="MCQ4083494.1"/>
    </source>
</evidence>
<dbReference type="InterPro" id="IPR013780">
    <property type="entry name" value="Glyco_hydro_b"/>
</dbReference>
<organism evidence="2 3">
    <name type="scientific">Streptomyces humicola</name>
    <dbReference type="NCBI Taxonomy" id="2953240"/>
    <lineage>
        <taxon>Bacteria</taxon>
        <taxon>Bacillati</taxon>
        <taxon>Actinomycetota</taxon>
        <taxon>Actinomycetes</taxon>
        <taxon>Kitasatosporales</taxon>
        <taxon>Streptomycetaceae</taxon>
        <taxon>Streptomyces</taxon>
    </lineage>
</organism>
<comment type="caution">
    <text evidence="2">The sequence shown here is derived from an EMBL/GenBank/DDBJ whole genome shotgun (WGS) entry which is preliminary data.</text>
</comment>
<proteinExistence type="predicted"/>
<dbReference type="EMBL" id="JANFNG010000022">
    <property type="protein sequence ID" value="MCQ4083494.1"/>
    <property type="molecule type" value="Genomic_DNA"/>
</dbReference>
<gene>
    <name evidence="2" type="ORF">NGB36_23585</name>
</gene>
<name>A0ABT1Q0R3_9ACTN</name>
<evidence type="ECO:0000313" key="3">
    <source>
        <dbReference type="Proteomes" id="UP001057702"/>
    </source>
</evidence>
<sequence length="69" mass="7599">MWQQVPRHGTPRPVLRLAGLDPDARYRDTRTGTVHHASVLTGHGIAPELPAGDWSSEVGRRCRVPHPAT</sequence>
<accession>A0ABT1Q0R3</accession>
<dbReference type="Proteomes" id="UP001057702">
    <property type="component" value="Unassembled WGS sequence"/>
</dbReference>
<keyword evidence="3" id="KW-1185">Reference proteome</keyword>